<evidence type="ECO:0000313" key="2">
    <source>
        <dbReference type="EMBL" id="TDP88136.1"/>
    </source>
</evidence>
<sequence length="507" mass="56345">MNDRYLILPPSVEGIPDSYIVVRRFLSWVGVGALLFGIVFTLHFSNIEGLYEDDFYYYLVVARNFISGNGTSYFKGVLTNGYQPLWQFLVIAAAYGAEVSGWSPLRVVYVLSAAICLFSVVLVLRENRRLSDEGVLALVFCSGVVYLFLNMGMEVPALFFFSTILMLHVGRGGRSSSVIGFALFGCFLSRIDSMVYWLPMICLLLWGFKKHLMRSLLLLTTLVALYCLANKFFFGLWMPVSGLAKNAPVFSFHAQTFTSFLLSPRPPVFLMWSVLVTPVLFYLLPNKRLIIAVSFFLIFVFYVLHAFRSDYGVWPWYQYNFLLHILVIGLSEGAAGFAKKSGPGMRILLVATFLISVGMVFSKAVDQFKTRKQDSEMMAVGKFVADVALENGIDVLAMGDRAGAVGYATSASVVQLEGLVMDRGFLDRYASHLDLFDVLRKYKVGAYVATSPQPIPGEGCYLVTELVQAGDRAVRTRVCMPVLASHQSPSGLLTVVFRVPVVVQAGE</sequence>
<reference evidence="2 3" key="1">
    <citation type="submission" date="2019-03" db="EMBL/GenBank/DDBJ databases">
        <title>Genomic Encyclopedia of Type Strains, Phase IV (KMG-IV): sequencing the most valuable type-strain genomes for metagenomic binning, comparative biology and taxonomic classification.</title>
        <authorList>
            <person name="Goeker M."/>
        </authorList>
    </citation>
    <scope>NUCLEOTIDE SEQUENCE [LARGE SCALE GENOMIC DNA]</scope>
    <source>
        <strain evidence="2 3">DSM 11901</strain>
    </source>
</reference>
<evidence type="ECO:0000313" key="3">
    <source>
        <dbReference type="Proteomes" id="UP000294593"/>
    </source>
</evidence>
<name>A0A4R6RQG5_9BURK</name>
<feature type="transmembrane region" description="Helical" evidence="1">
    <location>
        <begin position="25"/>
        <end position="44"/>
    </location>
</feature>
<comment type="caution">
    <text evidence="2">The sequence shown here is derived from an EMBL/GenBank/DDBJ whole genome shotgun (WGS) entry which is preliminary data.</text>
</comment>
<dbReference type="EMBL" id="SNXW01000001">
    <property type="protein sequence ID" value="TDP88136.1"/>
    <property type="molecule type" value="Genomic_DNA"/>
</dbReference>
<feature type="transmembrane region" description="Helical" evidence="1">
    <location>
        <begin position="136"/>
        <end position="161"/>
    </location>
</feature>
<dbReference type="RefSeq" id="WP_133605785.1">
    <property type="nucleotide sequence ID" value="NZ_SNXW01000001.1"/>
</dbReference>
<feature type="transmembrane region" description="Helical" evidence="1">
    <location>
        <begin position="181"/>
        <end position="208"/>
    </location>
</feature>
<feature type="transmembrane region" description="Helical" evidence="1">
    <location>
        <begin position="345"/>
        <end position="365"/>
    </location>
</feature>
<dbReference type="Proteomes" id="UP000294593">
    <property type="component" value="Unassembled WGS sequence"/>
</dbReference>
<proteinExistence type="predicted"/>
<evidence type="ECO:0008006" key="4">
    <source>
        <dbReference type="Google" id="ProtNLM"/>
    </source>
</evidence>
<feature type="transmembrane region" description="Helical" evidence="1">
    <location>
        <begin position="215"/>
        <end position="238"/>
    </location>
</feature>
<feature type="transmembrane region" description="Helical" evidence="1">
    <location>
        <begin position="289"/>
        <end position="307"/>
    </location>
</feature>
<feature type="transmembrane region" description="Helical" evidence="1">
    <location>
        <begin position="319"/>
        <end position="338"/>
    </location>
</feature>
<dbReference type="AlphaFoldDB" id="A0A4R6RQG5"/>
<keyword evidence="1" id="KW-0812">Transmembrane</keyword>
<feature type="transmembrane region" description="Helical" evidence="1">
    <location>
        <begin position="267"/>
        <end position="284"/>
    </location>
</feature>
<keyword evidence="3" id="KW-1185">Reference proteome</keyword>
<evidence type="ECO:0000256" key="1">
    <source>
        <dbReference type="SAM" id="Phobius"/>
    </source>
</evidence>
<keyword evidence="1" id="KW-1133">Transmembrane helix</keyword>
<organism evidence="2 3">
    <name type="scientific">Aquabacterium commune</name>
    <dbReference type="NCBI Taxonomy" id="70586"/>
    <lineage>
        <taxon>Bacteria</taxon>
        <taxon>Pseudomonadati</taxon>
        <taxon>Pseudomonadota</taxon>
        <taxon>Betaproteobacteria</taxon>
        <taxon>Burkholderiales</taxon>
        <taxon>Aquabacterium</taxon>
    </lineage>
</organism>
<keyword evidence="1" id="KW-0472">Membrane</keyword>
<protein>
    <recommendedName>
        <fullName evidence="4">4-amino-4-deoxy-L-arabinose transferase-like glycosyltransferase</fullName>
    </recommendedName>
</protein>
<gene>
    <name evidence="2" type="ORF">EV672_101280</name>
</gene>
<feature type="transmembrane region" description="Helical" evidence="1">
    <location>
        <begin position="107"/>
        <end position="124"/>
    </location>
</feature>
<accession>A0A4R6RQG5</accession>
<dbReference type="OrthoDB" id="9125015at2"/>